<keyword evidence="4" id="KW-1185">Reference proteome</keyword>
<evidence type="ECO:0000313" key="4">
    <source>
        <dbReference type="Proteomes" id="UP000030302"/>
    </source>
</evidence>
<proteinExistence type="predicted"/>
<accession>A0A0A1F660</accession>
<evidence type="ECO:0000313" key="3">
    <source>
        <dbReference type="EMBL" id="AIY39179.1"/>
    </source>
</evidence>
<evidence type="ECO:0000259" key="2">
    <source>
        <dbReference type="Pfam" id="PF22879"/>
    </source>
</evidence>
<dbReference type="RefSeq" id="WP_038483848.1">
    <property type="nucleotide sequence ID" value="NZ_CP009962.1"/>
</dbReference>
<dbReference type="HOGENOM" id="CLU_019647_0_0_4"/>
<reference evidence="4" key="1">
    <citation type="journal article" date="2014" name="Soil Biol. Biochem.">
        <title>Structure and function of bacterial communities in ageing soils: Insights from the Mendocino ecological staircase.</title>
        <authorList>
            <person name="Uroz S."/>
            <person name="Tech J.J."/>
            <person name="Sawaya N.A."/>
            <person name="Frey-Klett P."/>
            <person name="Leveau J.H.J."/>
        </authorList>
    </citation>
    <scope>NUCLEOTIDE SEQUENCE [LARGE SCALE GENOMIC DNA]</scope>
    <source>
        <strain evidence="4">Cal35</strain>
    </source>
</reference>
<dbReference type="InterPro" id="IPR055101">
    <property type="entry name" value="AIPR_N"/>
</dbReference>
<dbReference type="AlphaFoldDB" id="A0A0A1F660"/>
<dbReference type="Proteomes" id="UP000030302">
    <property type="component" value="Chromosome"/>
</dbReference>
<dbReference type="Pfam" id="PF10592">
    <property type="entry name" value="AIPR"/>
    <property type="match status" value="1"/>
</dbReference>
<dbReference type="EMBL" id="CP009962">
    <property type="protein sequence ID" value="AIY39179.1"/>
    <property type="molecule type" value="Genomic_DNA"/>
</dbReference>
<dbReference type="OrthoDB" id="9806213at2"/>
<organism evidence="3 4">
    <name type="scientific">Collimonas arenae</name>
    <dbReference type="NCBI Taxonomy" id="279058"/>
    <lineage>
        <taxon>Bacteria</taxon>
        <taxon>Pseudomonadati</taxon>
        <taxon>Pseudomonadota</taxon>
        <taxon>Betaproteobacteria</taxon>
        <taxon>Burkholderiales</taxon>
        <taxon>Oxalobacteraceae</taxon>
        <taxon>Collimonas</taxon>
    </lineage>
</organism>
<dbReference type="KEGG" id="care:LT85_0019"/>
<evidence type="ECO:0000259" key="1">
    <source>
        <dbReference type="Pfam" id="PF10592"/>
    </source>
</evidence>
<gene>
    <name evidence="3" type="ORF">LT85_0019</name>
</gene>
<dbReference type="Pfam" id="PF22879">
    <property type="entry name" value="AIPR_N"/>
    <property type="match status" value="1"/>
</dbReference>
<feature type="domain" description="Abortive phage infection protein C-terminal" evidence="1">
    <location>
        <begin position="240"/>
        <end position="567"/>
    </location>
</feature>
<dbReference type="InterPro" id="IPR018891">
    <property type="entry name" value="AIPR_C"/>
</dbReference>
<protein>
    <recommendedName>
        <fullName evidence="5">AIPR protein</fullName>
    </recommendedName>
</protein>
<sequence length="693" mass="77668">MELIEFRRELLEAVRARAESGLDFNRAGFVDEVGERLSDAEEFADFEACRFEGLGGKRKLKIDGYAFDEADNSLSLLIADFTNEDILPTFNAAEATKAFSQLSAFVEEAVQGNLTDGSIEESQPAHGLASNLMEWRSKVTRYRFYFVSDGQLKMRAKDWPEEMVAGTPTEFHIWDIARFHTAYVSATGRDELLVRFDEFDGQGLSCLAAAESVGEYQAYLCMIPGAILAKIYDRYGSRLLEGNVRSFLSTRAKVNAKIQITIRNQPEMFFAFNNGIAATAEDVVLEQTASGLRIVSATNLQIVNGGQTTASLAFAGRGASGKKDGADLSKVMVQMKLSVLPPDKAGTLIPEIARYANSQTKVSDADFFSNHPYHVRLEEFSRRLFTSPAGGVQHGTHWFYERTRGQYINEQAKLTPAQKGQFLTQNPRSQLLTKTDVAKLKNTWQGMPNKVSMGAQKNFILFADTIAKSWAEDEKQFNEDYFRNLIALAILFRRTELLVKQQDWYQGGYRANIVTYTLAKLHDMISEQALGQQMDLRGIWDKQSVPTAIVDQIIVIAKRVFEILTDPERPKDNVTEWAKMQACWDQVKAADIRLGGGAFASLQNLHAISNAEKEAKQIQKADNGIATQIAVLNIPGSQWGNMLAWADENKLLTPKQLDLLRLASKMPFKLPNEKQCGQIWQLHQKLLEDGYIK</sequence>
<dbReference type="STRING" id="279058.LT85_0019"/>
<evidence type="ECO:0008006" key="5">
    <source>
        <dbReference type="Google" id="ProtNLM"/>
    </source>
</evidence>
<feature type="domain" description="Abortive infection phage resistance protein N-terminal" evidence="2">
    <location>
        <begin position="29"/>
        <end position="180"/>
    </location>
</feature>
<name>A0A0A1F660_9BURK</name>